<reference evidence="5 6" key="1">
    <citation type="submission" date="2025-04" db="UniProtKB">
        <authorList>
            <consortium name="RefSeq"/>
        </authorList>
    </citation>
    <scope>IDENTIFICATION</scope>
</reference>
<proteinExistence type="inferred from homology"/>
<dbReference type="Pfam" id="PF01255">
    <property type="entry name" value="Prenyltransf"/>
    <property type="match status" value="1"/>
</dbReference>
<evidence type="ECO:0000313" key="4">
    <source>
        <dbReference type="Proteomes" id="UP000189703"/>
    </source>
</evidence>
<dbReference type="HAMAP" id="MF_01139">
    <property type="entry name" value="ISPT"/>
    <property type="match status" value="1"/>
</dbReference>
<dbReference type="STRING" id="4432.A0A1U7ZTR6"/>
<gene>
    <name evidence="5 6" type="primary">LOC104593932</name>
</gene>
<keyword evidence="4" id="KW-1185">Reference proteome</keyword>
<keyword evidence="2 3" id="KW-0808">Transferase</keyword>
<dbReference type="SUPFAM" id="SSF64005">
    <property type="entry name" value="Undecaprenyl diphosphate synthase"/>
    <property type="match status" value="1"/>
</dbReference>
<evidence type="ECO:0000256" key="1">
    <source>
        <dbReference type="ARBA" id="ARBA00005432"/>
    </source>
</evidence>
<dbReference type="OrthoDB" id="4173905at2759"/>
<dbReference type="KEGG" id="nnu:104593932"/>
<dbReference type="InterPro" id="IPR018520">
    <property type="entry name" value="UPP_synth-like_CS"/>
</dbReference>
<comment type="similarity">
    <text evidence="1 3">Belongs to the UPP synthase family.</text>
</comment>
<evidence type="ECO:0000313" key="6">
    <source>
        <dbReference type="RefSeq" id="XP_010252333.1"/>
    </source>
</evidence>
<dbReference type="AlphaFoldDB" id="A0A1U7ZTR6"/>
<evidence type="ECO:0000256" key="3">
    <source>
        <dbReference type="RuleBase" id="RU363018"/>
    </source>
</evidence>
<dbReference type="InterPro" id="IPR001441">
    <property type="entry name" value="UPP_synth-like"/>
</dbReference>
<keyword evidence="3" id="KW-1133">Transmembrane helix</keyword>
<dbReference type="Gene3D" id="3.40.1180.10">
    <property type="entry name" value="Decaprenyl diphosphate synthase-like"/>
    <property type="match status" value="1"/>
</dbReference>
<feature type="transmembrane region" description="Helical" evidence="3">
    <location>
        <begin position="31"/>
        <end position="49"/>
    </location>
</feature>
<dbReference type="InterPro" id="IPR036424">
    <property type="entry name" value="UPP_synth-like_sf"/>
</dbReference>
<keyword evidence="3" id="KW-0472">Membrane</keyword>
<dbReference type="RefSeq" id="XP_010252332.1">
    <property type="nucleotide sequence ID" value="XM_010254030.2"/>
</dbReference>
<organism evidence="4 5">
    <name type="scientific">Nelumbo nucifera</name>
    <name type="common">Sacred lotus</name>
    <dbReference type="NCBI Taxonomy" id="4432"/>
    <lineage>
        <taxon>Eukaryota</taxon>
        <taxon>Viridiplantae</taxon>
        <taxon>Streptophyta</taxon>
        <taxon>Embryophyta</taxon>
        <taxon>Tracheophyta</taxon>
        <taxon>Spermatophyta</taxon>
        <taxon>Magnoliopsida</taxon>
        <taxon>Proteales</taxon>
        <taxon>Nelumbonaceae</taxon>
        <taxon>Nelumbo</taxon>
    </lineage>
</organism>
<dbReference type="GO" id="GO:0005783">
    <property type="term" value="C:endoplasmic reticulum"/>
    <property type="evidence" value="ECO:0000318"/>
    <property type="project" value="GO_Central"/>
</dbReference>
<dbReference type="EC" id="2.5.1.-" evidence="3"/>
<dbReference type="NCBIfam" id="TIGR00055">
    <property type="entry name" value="uppS"/>
    <property type="match status" value="1"/>
</dbReference>
<dbReference type="GeneID" id="104593932"/>
<dbReference type="PANTHER" id="PTHR10291">
    <property type="entry name" value="DEHYDRODOLICHYL DIPHOSPHATE SYNTHASE FAMILY MEMBER"/>
    <property type="match status" value="1"/>
</dbReference>
<dbReference type="PANTHER" id="PTHR10291:SF43">
    <property type="entry name" value="DEHYDRODOLICHYL DIPHOSPHATE SYNTHASE COMPLEX SUBUNIT DHDDS"/>
    <property type="match status" value="1"/>
</dbReference>
<accession>A0A1U7ZTR6</accession>
<dbReference type="PROSITE" id="PS01066">
    <property type="entry name" value="UPP_SYNTHASE"/>
    <property type="match status" value="1"/>
</dbReference>
<dbReference type="GO" id="GO:0016765">
    <property type="term" value="F:transferase activity, transferring alkyl or aryl (other than methyl) groups"/>
    <property type="evidence" value="ECO:0007669"/>
    <property type="project" value="InterPro"/>
</dbReference>
<name>A0A1U7ZTR6_NELNU</name>
<dbReference type="eggNOG" id="KOG1602">
    <property type="taxonomic scope" value="Eukaryota"/>
</dbReference>
<keyword evidence="3" id="KW-0812">Transmembrane</keyword>
<dbReference type="RefSeq" id="XP_010252333.1">
    <property type="nucleotide sequence ID" value="XM_010254031.1"/>
</dbReference>
<dbReference type="CDD" id="cd00475">
    <property type="entry name" value="Cis_IPPS"/>
    <property type="match status" value="1"/>
</dbReference>
<dbReference type="GO" id="GO:0016094">
    <property type="term" value="P:polyprenol biosynthetic process"/>
    <property type="evidence" value="ECO:0000318"/>
    <property type="project" value="GO_Central"/>
</dbReference>
<protein>
    <recommendedName>
        <fullName evidence="3">Alkyl transferase</fullName>
        <ecNumber evidence="3">2.5.1.-</ecNumber>
    </recommendedName>
</protein>
<sequence length="300" mass="34388">MDFNMENGIGKFLRLMYHKFVSFMDSTLQKLFFALLCVGPIPYHIAFIMDGNRRYAKSRKLAPGAGHRAGFSSLIQILECCYKIGVRYVTVYAFSIDNFKRDPSEVKYIMDLMMEKIDELLKEESIVNSHGVRINFSGDLKLLHEPVRLAAEKAMRATAKNTNVVLSVCVAYTSANEIVHAVEESCKEKLTQAQEANSNFNGKKVDILGGYNNPLLEEESCIALADLERHMYLSECPDPDILIRTSGETRLSNFLLWQTTFCYLHVLNASWPEMSPWWLGWVILHYQRSKSYIDKKKKQS</sequence>
<dbReference type="Proteomes" id="UP000189703">
    <property type="component" value="Unplaced"/>
</dbReference>
<evidence type="ECO:0000313" key="5">
    <source>
        <dbReference type="RefSeq" id="XP_010252332.1"/>
    </source>
</evidence>
<evidence type="ECO:0000256" key="2">
    <source>
        <dbReference type="ARBA" id="ARBA00022679"/>
    </source>
</evidence>
<dbReference type="OMA" id="ICIFRVL"/>